<organism evidence="1 2">
    <name type="scientific">Promicromonospora aerolata</name>
    <dbReference type="NCBI Taxonomy" id="195749"/>
    <lineage>
        <taxon>Bacteria</taxon>
        <taxon>Bacillati</taxon>
        <taxon>Actinomycetota</taxon>
        <taxon>Actinomycetes</taxon>
        <taxon>Micrococcales</taxon>
        <taxon>Promicromonosporaceae</taxon>
        <taxon>Promicromonospora</taxon>
    </lineage>
</organism>
<dbReference type="EMBL" id="JBHUHF010000001">
    <property type="protein sequence ID" value="MFD2028961.1"/>
    <property type="molecule type" value="Genomic_DNA"/>
</dbReference>
<comment type="caution">
    <text evidence="1">The sequence shown here is derived from an EMBL/GenBank/DDBJ whole genome shotgun (WGS) entry which is preliminary data.</text>
</comment>
<dbReference type="Proteomes" id="UP001597338">
    <property type="component" value="Unassembled WGS sequence"/>
</dbReference>
<accession>A0ABW4VG54</accession>
<sequence length="73" mass="7583">MNDESTAPEPNPILTEAVESIMTAAADAFAEVWSRPNAPQLVEGFLAGRVSFHVERSGLSVLVAPADCGGDAV</sequence>
<dbReference type="RefSeq" id="WP_377200618.1">
    <property type="nucleotide sequence ID" value="NZ_JBHUHF010000001.1"/>
</dbReference>
<evidence type="ECO:0000313" key="1">
    <source>
        <dbReference type="EMBL" id="MFD2028961.1"/>
    </source>
</evidence>
<evidence type="ECO:0000313" key="2">
    <source>
        <dbReference type="Proteomes" id="UP001597338"/>
    </source>
</evidence>
<keyword evidence="2" id="KW-1185">Reference proteome</keyword>
<name>A0ABW4VG54_9MICO</name>
<protein>
    <submittedName>
        <fullName evidence="1">Uncharacterized protein</fullName>
    </submittedName>
</protein>
<reference evidence="2" key="1">
    <citation type="journal article" date="2019" name="Int. J. Syst. Evol. Microbiol.">
        <title>The Global Catalogue of Microorganisms (GCM) 10K type strain sequencing project: providing services to taxonomists for standard genome sequencing and annotation.</title>
        <authorList>
            <consortium name="The Broad Institute Genomics Platform"/>
            <consortium name="The Broad Institute Genome Sequencing Center for Infectious Disease"/>
            <person name="Wu L."/>
            <person name="Ma J."/>
        </authorList>
    </citation>
    <scope>NUCLEOTIDE SEQUENCE [LARGE SCALE GENOMIC DNA]</scope>
    <source>
        <strain evidence="2">CCM 7043</strain>
    </source>
</reference>
<gene>
    <name evidence="1" type="ORF">ACFSL2_26005</name>
</gene>
<proteinExistence type="predicted"/>